<dbReference type="EMBL" id="CP154622">
    <property type="protein sequence ID" value="XAM41792.1"/>
    <property type="molecule type" value="Genomic_DNA"/>
</dbReference>
<gene>
    <name evidence="1" type="ORF">TPELB_21050</name>
</gene>
<sequence length="89" mass="10398">MNEKLILKAFYENEKNNLDSVQFQSLLSEFDTQSKAFKHSLDKLIKCGFLECIKTSDSVYINDDLSLRDKKITKIGILYVEKYLLEVNK</sequence>
<protein>
    <recommendedName>
        <fullName evidence="3">YjcQ protein</fullName>
    </recommendedName>
</protein>
<evidence type="ECO:0000313" key="2">
    <source>
        <dbReference type="Proteomes" id="UP001477947"/>
    </source>
</evidence>
<dbReference type="RefSeq" id="WP_074916652.1">
    <property type="nucleotide sequence ID" value="NZ_CP154622.1"/>
</dbReference>
<organism evidence="1 2">
    <name type="scientific">Terrisporobacter petrolearius</name>
    <dbReference type="NCBI Taxonomy" id="1460447"/>
    <lineage>
        <taxon>Bacteria</taxon>
        <taxon>Bacillati</taxon>
        <taxon>Bacillota</taxon>
        <taxon>Clostridia</taxon>
        <taxon>Peptostreptococcales</taxon>
        <taxon>Peptostreptococcaceae</taxon>
        <taxon>Terrisporobacter</taxon>
    </lineage>
</organism>
<evidence type="ECO:0000313" key="1">
    <source>
        <dbReference type="EMBL" id="XAM41792.1"/>
    </source>
</evidence>
<accession>A0ABZ3FDA5</accession>
<keyword evidence="2" id="KW-1185">Reference proteome</keyword>
<name>A0ABZ3FDA5_9FIRM</name>
<reference evidence="1 2" key="1">
    <citation type="submission" date="2024-04" db="EMBL/GenBank/DDBJ databases">
        <title>Isolation and characterization of novel acetogenic strains of the genera Terrisporobacter and Acetoanaerobium.</title>
        <authorList>
            <person name="Boeer T."/>
            <person name="Schueler M.A."/>
            <person name="Lueschen A."/>
            <person name="Eysell L."/>
            <person name="Droege J."/>
            <person name="Heinemann M."/>
            <person name="Engelhardt L."/>
            <person name="Basen M."/>
            <person name="Daniel R."/>
        </authorList>
    </citation>
    <scope>NUCLEOTIDE SEQUENCE [LARGE SCALE GENOMIC DNA]</scope>
    <source>
        <strain evidence="1 2">ELB</strain>
    </source>
</reference>
<dbReference type="Proteomes" id="UP001477947">
    <property type="component" value="Chromosome"/>
</dbReference>
<evidence type="ECO:0008006" key="3">
    <source>
        <dbReference type="Google" id="ProtNLM"/>
    </source>
</evidence>
<proteinExistence type="predicted"/>